<evidence type="ECO:0000313" key="1">
    <source>
        <dbReference type="EMBL" id="QJR03476.1"/>
    </source>
</evidence>
<dbReference type="Gene3D" id="1.20.80.60">
    <property type="match status" value="1"/>
</dbReference>
<accession>A0A6M4G938</accession>
<proteinExistence type="predicted"/>
<reference evidence="1 2" key="1">
    <citation type="submission" date="2020-04" db="EMBL/GenBank/DDBJ databases">
        <title>The Whole Genome Analysis of High salt-tolerant Sphingobium yanoikuyae YC-XJ2 with Aryl organophosphorus flame retardants (aryl-OPFRs)-degrading capacity and characteristics of Related phosphotriesterase.</title>
        <authorList>
            <person name="Li X."/>
        </authorList>
    </citation>
    <scope>NUCLEOTIDE SEQUENCE [LARGE SCALE GENOMIC DNA]</scope>
    <source>
        <strain evidence="1 2">YC-XJ2</strain>
    </source>
</reference>
<dbReference type="RefSeq" id="WP_169861603.1">
    <property type="nucleotide sequence ID" value="NZ_CP053021.1"/>
</dbReference>
<name>A0A6M4G938_SPHYA</name>
<protein>
    <submittedName>
        <fullName evidence="1">Uncharacterized protein</fullName>
    </submittedName>
</protein>
<evidence type="ECO:0000313" key="2">
    <source>
        <dbReference type="Proteomes" id="UP000502611"/>
    </source>
</evidence>
<dbReference type="AlphaFoldDB" id="A0A6M4G938"/>
<dbReference type="Proteomes" id="UP000502611">
    <property type="component" value="Chromosome"/>
</dbReference>
<gene>
    <name evidence="1" type="ORF">HH800_15600</name>
</gene>
<sequence length="67" mass="7390">MIDWGDIIGSCTAIGIGPQEAKSLVLWEYQAAIRGWIKANTTEEQRLEAPTEEEAKAAFLKLAQQAE</sequence>
<dbReference type="EMBL" id="CP053021">
    <property type="protein sequence ID" value="QJR03476.1"/>
    <property type="molecule type" value="Genomic_DNA"/>
</dbReference>
<organism evidence="1 2">
    <name type="scientific">Sphingobium yanoikuyae</name>
    <name type="common">Sphingomonas yanoikuyae</name>
    <dbReference type="NCBI Taxonomy" id="13690"/>
    <lineage>
        <taxon>Bacteria</taxon>
        <taxon>Pseudomonadati</taxon>
        <taxon>Pseudomonadota</taxon>
        <taxon>Alphaproteobacteria</taxon>
        <taxon>Sphingomonadales</taxon>
        <taxon>Sphingomonadaceae</taxon>
        <taxon>Sphingobium</taxon>
    </lineage>
</organism>